<accession>B4RE86</accession>
<evidence type="ECO:0000313" key="4">
    <source>
        <dbReference type="EMBL" id="ACG78519.1"/>
    </source>
</evidence>
<dbReference type="STRING" id="450851.PHZ_c2108"/>
<sequence length="315" mass="31624">MGHGLLAIGLTTLDMVARPIDALPTGEGTRLVDGIAVAPAGTAAGAAMVAARLGVATRLAGSIGADFMGRVVRLGLEEQGIDTGLLAVLDRYPTSATVLTIDSQGRRPNFHALGAGLFAPTGEAVIAAAGRCRFLHYAAIGGPGADGGPGLAVVEAAKAAGAIVTCDLISPQPTALAELERLLPHVDYFMPSVSEAFALSGAERLDAAAEFFLALGAGAVLIKNGGAGSYVALGAERTMLPAYDITPLDTTSCGDSYCAGFIAALDRGMAPLEAARFATAVAALVAQGLATLGRLESYAGVLEAMKTMTLKDAAG</sequence>
<protein>
    <submittedName>
        <fullName evidence="4">Sugar kinase, ribokinase family</fullName>
    </submittedName>
</protein>
<dbReference type="Gene3D" id="3.40.1190.20">
    <property type="match status" value="1"/>
</dbReference>
<gene>
    <name evidence="4" type="ordered locus">PHZ_c2108</name>
</gene>
<dbReference type="PANTHER" id="PTHR10584">
    <property type="entry name" value="SUGAR KINASE"/>
    <property type="match status" value="1"/>
</dbReference>
<keyword evidence="5" id="KW-1185">Reference proteome</keyword>
<dbReference type="eggNOG" id="COG0524">
    <property type="taxonomic scope" value="Bacteria"/>
</dbReference>
<reference evidence="4 5" key="1">
    <citation type="journal article" date="2008" name="BMC Genomics">
        <title>Complete genome of Phenylobacterium zucineum - a novel facultative intracellular bacterium isolated from human erythroleukemia cell line K562.</title>
        <authorList>
            <person name="Luo Y."/>
            <person name="Xu X."/>
            <person name="Ding Z."/>
            <person name="Liu Z."/>
            <person name="Zhang B."/>
            <person name="Yan Z."/>
            <person name="Sun J."/>
            <person name="Hu S."/>
            <person name="Hu X."/>
        </authorList>
    </citation>
    <scope>NUCLEOTIDE SEQUENCE [LARGE SCALE GENOMIC DNA]</scope>
    <source>
        <strain evidence="4 5">HLK1</strain>
    </source>
</reference>
<dbReference type="InterPro" id="IPR011611">
    <property type="entry name" value="PfkB_dom"/>
</dbReference>
<dbReference type="InterPro" id="IPR029056">
    <property type="entry name" value="Ribokinase-like"/>
</dbReference>
<dbReference type="AlphaFoldDB" id="B4RE86"/>
<dbReference type="RefSeq" id="WP_012522661.1">
    <property type="nucleotide sequence ID" value="NC_011144.1"/>
</dbReference>
<evidence type="ECO:0000313" key="5">
    <source>
        <dbReference type="Proteomes" id="UP000001868"/>
    </source>
</evidence>
<dbReference type="Proteomes" id="UP000001868">
    <property type="component" value="Chromosome"/>
</dbReference>
<dbReference type="GO" id="GO:0005829">
    <property type="term" value="C:cytosol"/>
    <property type="evidence" value="ECO:0007669"/>
    <property type="project" value="TreeGrafter"/>
</dbReference>
<dbReference type="EMBL" id="CP000747">
    <property type="protein sequence ID" value="ACG78519.1"/>
    <property type="molecule type" value="Genomic_DNA"/>
</dbReference>
<name>B4RE86_PHEZH</name>
<dbReference type="OrthoDB" id="9813569at2"/>
<dbReference type="PANTHER" id="PTHR10584:SF166">
    <property type="entry name" value="RIBOKINASE"/>
    <property type="match status" value="1"/>
</dbReference>
<evidence type="ECO:0000259" key="3">
    <source>
        <dbReference type="Pfam" id="PF00294"/>
    </source>
</evidence>
<dbReference type="KEGG" id="pzu:PHZ_c2108"/>
<dbReference type="HOGENOM" id="CLU_027634_6_0_5"/>
<evidence type="ECO:0000256" key="2">
    <source>
        <dbReference type="ARBA" id="ARBA00022777"/>
    </source>
</evidence>
<keyword evidence="2 4" id="KW-0418">Kinase</keyword>
<dbReference type="Pfam" id="PF00294">
    <property type="entry name" value="PfkB"/>
    <property type="match status" value="1"/>
</dbReference>
<feature type="domain" description="Carbohydrate kinase PfkB" evidence="3">
    <location>
        <begin position="6"/>
        <end position="288"/>
    </location>
</feature>
<organism evidence="4 5">
    <name type="scientific">Phenylobacterium zucineum (strain HLK1)</name>
    <dbReference type="NCBI Taxonomy" id="450851"/>
    <lineage>
        <taxon>Bacteria</taxon>
        <taxon>Pseudomonadati</taxon>
        <taxon>Pseudomonadota</taxon>
        <taxon>Alphaproteobacteria</taxon>
        <taxon>Caulobacterales</taxon>
        <taxon>Caulobacteraceae</taxon>
        <taxon>Phenylobacterium</taxon>
    </lineage>
</organism>
<evidence type="ECO:0000256" key="1">
    <source>
        <dbReference type="ARBA" id="ARBA00022679"/>
    </source>
</evidence>
<keyword evidence="1" id="KW-0808">Transferase</keyword>
<proteinExistence type="predicted"/>
<dbReference type="SUPFAM" id="SSF53613">
    <property type="entry name" value="Ribokinase-like"/>
    <property type="match status" value="1"/>
</dbReference>
<dbReference type="GO" id="GO:0016301">
    <property type="term" value="F:kinase activity"/>
    <property type="evidence" value="ECO:0007669"/>
    <property type="project" value="UniProtKB-KW"/>
</dbReference>